<keyword evidence="1" id="KW-0812">Transmembrane</keyword>
<dbReference type="RefSeq" id="WP_323277185.1">
    <property type="nucleotide sequence ID" value="NZ_JAYGGQ010000001.1"/>
</dbReference>
<evidence type="ECO:0000313" key="2">
    <source>
        <dbReference type="EMBL" id="MEA5453422.1"/>
    </source>
</evidence>
<proteinExistence type="predicted"/>
<evidence type="ECO:0000313" key="3">
    <source>
        <dbReference type="Proteomes" id="UP001304769"/>
    </source>
</evidence>
<dbReference type="Proteomes" id="UP001304769">
    <property type="component" value="Unassembled WGS sequence"/>
</dbReference>
<reference evidence="2 3" key="1">
    <citation type="submission" date="2023-12" db="EMBL/GenBank/DDBJ databases">
        <title>Sinomonas terricola sp. nov, isolated from litchi orchard soil in Guangdong, PR China.</title>
        <authorList>
            <person name="Jiaxin W."/>
            <person name="Yang Z."/>
            <person name="Honghui Z."/>
        </authorList>
    </citation>
    <scope>NUCLEOTIDE SEQUENCE [LARGE SCALE GENOMIC DNA]</scope>
    <source>
        <strain evidence="2 3">JGH33</strain>
    </source>
</reference>
<dbReference type="InterPro" id="IPR007047">
    <property type="entry name" value="Flp_Fap"/>
</dbReference>
<dbReference type="EMBL" id="JAYGGQ010000001">
    <property type="protein sequence ID" value="MEA5453422.1"/>
    <property type="molecule type" value="Genomic_DNA"/>
</dbReference>
<evidence type="ECO:0000256" key="1">
    <source>
        <dbReference type="SAM" id="Phobius"/>
    </source>
</evidence>
<keyword evidence="1" id="KW-0472">Membrane</keyword>
<feature type="transmembrane region" description="Helical" evidence="1">
    <location>
        <begin position="30"/>
        <end position="52"/>
    </location>
</feature>
<keyword evidence="1" id="KW-1133">Transmembrane helix</keyword>
<accession>A0ABU5T185</accession>
<keyword evidence="3" id="KW-1185">Reference proteome</keyword>
<gene>
    <name evidence="2" type="ORF">SPF06_01680</name>
</gene>
<comment type="caution">
    <text evidence="2">The sequence shown here is derived from an EMBL/GenBank/DDBJ whole genome shotgun (WGS) entry which is preliminary data.</text>
</comment>
<name>A0ABU5T185_9MICC</name>
<organism evidence="2 3">
    <name type="scientific">Sinomonas terricola</name>
    <dbReference type="NCBI Taxonomy" id="3110330"/>
    <lineage>
        <taxon>Bacteria</taxon>
        <taxon>Bacillati</taxon>
        <taxon>Actinomycetota</taxon>
        <taxon>Actinomycetes</taxon>
        <taxon>Micrococcales</taxon>
        <taxon>Micrococcaceae</taxon>
        <taxon>Sinomonas</taxon>
    </lineage>
</organism>
<dbReference type="Pfam" id="PF04964">
    <property type="entry name" value="Flp_Fap"/>
    <property type="match status" value="1"/>
</dbReference>
<protein>
    <submittedName>
        <fullName evidence="2">Flp family type IVb pilin</fullName>
    </submittedName>
</protein>
<sequence length="71" mass="7478">MNALMVSLLTFWNDLKDRANGEKGATATEYALLIAFVALVIIVGAGLFGTALSNWFSDLATNIGSWAKAAA</sequence>